<accession>A0A481Z4K1</accession>
<feature type="transmembrane region" description="Helical" evidence="1">
    <location>
        <begin position="6"/>
        <end position="26"/>
    </location>
</feature>
<keyword evidence="1" id="KW-1133">Transmembrane helix</keyword>
<gene>
    <name evidence="2" type="ORF">LCPAC101_02610</name>
</gene>
<organism evidence="2">
    <name type="scientific">Pithovirus LCPAC101</name>
    <dbReference type="NCBI Taxonomy" id="2506586"/>
    <lineage>
        <taxon>Viruses</taxon>
        <taxon>Pithoviruses</taxon>
    </lineage>
</organism>
<protein>
    <recommendedName>
        <fullName evidence="3">Transmembrane protein</fullName>
    </recommendedName>
</protein>
<keyword evidence="1" id="KW-0472">Membrane</keyword>
<name>A0A481Z4K1_9VIRU</name>
<evidence type="ECO:0000256" key="1">
    <source>
        <dbReference type="SAM" id="Phobius"/>
    </source>
</evidence>
<dbReference type="EMBL" id="MK500451">
    <property type="protein sequence ID" value="QBK89978.1"/>
    <property type="molecule type" value="Genomic_DNA"/>
</dbReference>
<reference evidence="2" key="1">
    <citation type="journal article" date="2019" name="MBio">
        <title>Virus Genomes from Deep Sea Sediments Expand the Ocean Megavirome and Support Independent Origins of Viral Gigantism.</title>
        <authorList>
            <person name="Backstrom D."/>
            <person name="Yutin N."/>
            <person name="Jorgensen S.L."/>
            <person name="Dharamshi J."/>
            <person name="Homa F."/>
            <person name="Zaremba-Niedwiedzka K."/>
            <person name="Spang A."/>
            <person name="Wolf Y.I."/>
            <person name="Koonin E.V."/>
            <person name="Ettema T.J."/>
        </authorList>
    </citation>
    <scope>NUCLEOTIDE SEQUENCE</scope>
</reference>
<evidence type="ECO:0008006" key="3">
    <source>
        <dbReference type="Google" id="ProtNLM"/>
    </source>
</evidence>
<keyword evidence="1" id="KW-0812">Transmembrane</keyword>
<evidence type="ECO:0000313" key="2">
    <source>
        <dbReference type="EMBL" id="QBK89978.1"/>
    </source>
</evidence>
<sequence length="74" mass="9163">MYTIYFILLFIIFAIICIILISKIYVKKAYNKLVCLRDKDIEYEEKIYDMELEFLKMHRQHKDMLDNIKHIMQN</sequence>
<proteinExistence type="predicted"/>